<evidence type="ECO:0000256" key="1">
    <source>
        <dbReference type="SAM" id="MobiDB-lite"/>
    </source>
</evidence>
<dbReference type="RefSeq" id="WP_265425664.1">
    <property type="nucleotide sequence ID" value="NZ_JAPFPW010000015.1"/>
</dbReference>
<gene>
    <name evidence="2" type="ORF">OOT00_12240</name>
</gene>
<dbReference type="PANTHER" id="PTHR39338">
    <property type="entry name" value="BLL5662 PROTEIN-RELATED"/>
    <property type="match status" value="1"/>
</dbReference>
<feature type="region of interest" description="Disordered" evidence="1">
    <location>
        <begin position="129"/>
        <end position="157"/>
    </location>
</feature>
<evidence type="ECO:0008006" key="4">
    <source>
        <dbReference type="Google" id="ProtNLM"/>
    </source>
</evidence>
<organism evidence="2 3">
    <name type="scientific">Desulfobotulus pelophilus</name>
    <dbReference type="NCBI Taxonomy" id="2823377"/>
    <lineage>
        <taxon>Bacteria</taxon>
        <taxon>Pseudomonadati</taxon>
        <taxon>Thermodesulfobacteriota</taxon>
        <taxon>Desulfobacteria</taxon>
        <taxon>Desulfobacterales</taxon>
        <taxon>Desulfobacteraceae</taxon>
        <taxon>Desulfobotulus</taxon>
    </lineage>
</organism>
<name>A0ABT3NBB4_9BACT</name>
<proteinExistence type="predicted"/>
<comment type="caution">
    <text evidence="2">The sequence shown here is derived from an EMBL/GenBank/DDBJ whole genome shotgun (WGS) entry which is preliminary data.</text>
</comment>
<evidence type="ECO:0000313" key="2">
    <source>
        <dbReference type="EMBL" id="MCW7754751.1"/>
    </source>
</evidence>
<sequence length="397" mass="45405">MFVAFFYLLKNVGIPVSPTAFLTLHRAMNLGLIRSLDDFYIASRTILVKSERHFDLFDQAFAHHFEGVELSVEEGFEMDAIARGLLDEWLKNPKEIARALGIDEKKLASLSPDELLEYFKERLKDQTERHDGGNRWIGTGGTSPVGHSGYHPEGMRVGGVSRNKSAVKVAGERRYKDYSASGPLTQSQVGEALKRLRNMVPAGPKDQINIDATLRQTLKNGGEIEILFDRSLRDRLKIMLFIDNGGWSMDPYVDVVQTLFDYARSQFKEVRTFFFHNTVYDTVWEDPSRYRKPVRLSDFARRDPETRLIFVGDASMAPYELMARNGAIHMQDRSGRPSMENLTFLAEMFSRSVWLNPVNPRMWGYTATINLISQVFPMYPLSLDGLEEAVTRLMQRQ</sequence>
<accession>A0ABT3NBB4</accession>
<dbReference type="Proteomes" id="UP001209681">
    <property type="component" value="Unassembled WGS sequence"/>
</dbReference>
<reference evidence="2 3" key="1">
    <citation type="submission" date="2022-11" db="EMBL/GenBank/DDBJ databases">
        <title>Desulfobotulus tamanensis H1 sp. nov. - anaerobic, alkaliphilic, sulphate reducing bacterium isolated from terrestrial mud volcano.</title>
        <authorList>
            <person name="Frolova A."/>
            <person name="Merkel A.Y."/>
            <person name="Slobodkin A.I."/>
        </authorList>
    </citation>
    <scope>NUCLEOTIDE SEQUENCE [LARGE SCALE GENOMIC DNA]</scope>
    <source>
        <strain evidence="2 3">H1</strain>
    </source>
</reference>
<dbReference type="PANTHER" id="PTHR39338:SF7">
    <property type="entry name" value="BLL6692 PROTEIN"/>
    <property type="match status" value="1"/>
</dbReference>
<dbReference type="EMBL" id="JAPFPW010000015">
    <property type="protein sequence ID" value="MCW7754751.1"/>
    <property type="molecule type" value="Genomic_DNA"/>
</dbReference>
<protein>
    <recommendedName>
        <fullName evidence="4">VWA domain-containing protein</fullName>
    </recommendedName>
</protein>
<keyword evidence="3" id="KW-1185">Reference proteome</keyword>
<evidence type="ECO:0000313" key="3">
    <source>
        <dbReference type="Proteomes" id="UP001209681"/>
    </source>
</evidence>